<evidence type="ECO:0008006" key="4">
    <source>
        <dbReference type="Google" id="ProtNLM"/>
    </source>
</evidence>
<sequence length="117" mass="13289">MRLYLALTACLMFFVVGCTNNQNVEDKTYADGYESVRKIAWEFIEEQGWNSTAKEDWKSAEVKKIAAQNSYELFNETYVGKEVLAIIFEDKENVVVSTPVILVSEETDEVIGYIAGE</sequence>
<evidence type="ECO:0000256" key="1">
    <source>
        <dbReference type="SAM" id="SignalP"/>
    </source>
</evidence>
<name>A0ABW0TV98_9BACL</name>
<feature type="signal peptide" evidence="1">
    <location>
        <begin position="1"/>
        <end position="21"/>
    </location>
</feature>
<evidence type="ECO:0000313" key="2">
    <source>
        <dbReference type="EMBL" id="MFC5602395.1"/>
    </source>
</evidence>
<organism evidence="2 3">
    <name type="scientific">Sporosarcina koreensis</name>
    <dbReference type="NCBI Taxonomy" id="334735"/>
    <lineage>
        <taxon>Bacteria</taxon>
        <taxon>Bacillati</taxon>
        <taxon>Bacillota</taxon>
        <taxon>Bacilli</taxon>
        <taxon>Bacillales</taxon>
        <taxon>Caryophanaceae</taxon>
        <taxon>Sporosarcina</taxon>
    </lineage>
</organism>
<reference evidence="3" key="1">
    <citation type="journal article" date="2019" name="Int. J. Syst. Evol. Microbiol.">
        <title>The Global Catalogue of Microorganisms (GCM) 10K type strain sequencing project: providing services to taxonomists for standard genome sequencing and annotation.</title>
        <authorList>
            <consortium name="The Broad Institute Genomics Platform"/>
            <consortium name="The Broad Institute Genome Sequencing Center for Infectious Disease"/>
            <person name="Wu L."/>
            <person name="Ma J."/>
        </authorList>
    </citation>
    <scope>NUCLEOTIDE SEQUENCE [LARGE SCALE GENOMIC DNA]</scope>
    <source>
        <strain evidence="3">KACC 11299</strain>
    </source>
</reference>
<protein>
    <recommendedName>
        <fullName evidence="4">DUF3887 domain-containing protein</fullName>
    </recommendedName>
</protein>
<proteinExistence type="predicted"/>
<evidence type="ECO:0000313" key="3">
    <source>
        <dbReference type="Proteomes" id="UP001596071"/>
    </source>
</evidence>
<comment type="caution">
    <text evidence="2">The sequence shown here is derived from an EMBL/GenBank/DDBJ whole genome shotgun (WGS) entry which is preliminary data.</text>
</comment>
<accession>A0ABW0TV98</accession>
<dbReference type="PROSITE" id="PS51257">
    <property type="entry name" value="PROKAR_LIPOPROTEIN"/>
    <property type="match status" value="1"/>
</dbReference>
<feature type="chain" id="PRO_5046911043" description="DUF3887 domain-containing protein" evidence="1">
    <location>
        <begin position="22"/>
        <end position="117"/>
    </location>
</feature>
<keyword evidence="3" id="KW-1185">Reference proteome</keyword>
<dbReference type="RefSeq" id="WP_381442434.1">
    <property type="nucleotide sequence ID" value="NZ_JBHSNP010000009.1"/>
</dbReference>
<dbReference type="EMBL" id="JBHSNP010000009">
    <property type="protein sequence ID" value="MFC5602395.1"/>
    <property type="molecule type" value="Genomic_DNA"/>
</dbReference>
<dbReference type="Proteomes" id="UP001596071">
    <property type="component" value="Unassembled WGS sequence"/>
</dbReference>
<keyword evidence="1" id="KW-0732">Signal</keyword>
<gene>
    <name evidence="2" type="ORF">ACFPTP_04105</name>
</gene>